<evidence type="ECO:0000313" key="7">
    <source>
        <dbReference type="Proteomes" id="UP000607559"/>
    </source>
</evidence>
<gene>
    <name evidence="6" type="primary">gldM</name>
    <name evidence="6" type="ORF">GCM10011511_34220</name>
</gene>
<feature type="domain" description="Gliding motility-associated protein GldM N-terminal" evidence="3">
    <location>
        <begin position="20"/>
        <end position="232"/>
    </location>
</feature>
<comment type="caution">
    <text evidence="6">The sequence shown here is derived from an EMBL/GenBank/DDBJ whole genome shotgun (WGS) entry which is preliminary data.</text>
</comment>
<feature type="domain" description="Gliding motility-associated protein GldM first immunoglobulin-like" evidence="4">
    <location>
        <begin position="238"/>
        <end position="330"/>
    </location>
</feature>
<dbReference type="InterPro" id="IPR022720">
    <property type="entry name" value="Motility-assoc_prot_GldM_N"/>
</dbReference>
<dbReference type="InterPro" id="IPR048406">
    <property type="entry name" value="GldM_Ig-like-2"/>
</dbReference>
<keyword evidence="1" id="KW-0732">Signal</keyword>
<evidence type="ECO:0000259" key="4">
    <source>
        <dbReference type="Pfam" id="PF21601"/>
    </source>
</evidence>
<dbReference type="InterPro" id="IPR048405">
    <property type="entry name" value="GldM_Ig-like-1"/>
</dbReference>
<dbReference type="Pfam" id="PF21601">
    <property type="entry name" value="GldM_2nd"/>
    <property type="match status" value="1"/>
</dbReference>
<evidence type="ECO:0000313" key="6">
    <source>
        <dbReference type="EMBL" id="GGB07828.1"/>
    </source>
</evidence>
<organism evidence="6 7">
    <name type="scientific">Puia dinghuensis</name>
    <dbReference type="NCBI Taxonomy" id="1792502"/>
    <lineage>
        <taxon>Bacteria</taxon>
        <taxon>Pseudomonadati</taxon>
        <taxon>Bacteroidota</taxon>
        <taxon>Chitinophagia</taxon>
        <taxon>Chitinophagales</taxon>
        <taxon>Chitinophagaceae</taxon>
        <taxon>Puia</taxon>
    </lineage>
</organism>
<dbReference type="Pfam" id="PF12080">
    <property type="entry name" value="GldM_4th"/>
    <property type="match status" value="1"/>
</dbReference>
<dbReference type="InterPro" id="IPR022719">
    <property type="entry name" value="Motility-assoc_prot_GldM_C"/>
</dbReference>
<evidence type="ECO:0000259" key="5">
    <source>
        <dbReference type="Pfam" id="PF21602"/>
    </source>
</evidence>
<accession>A0A8J2UF26</accession>
<proteinExistence type="predicted"/>
<feature type="domain" description="Gliding motility-associated protein GldM C-terminal" evidence="2">
    <location>
        <begin position="413"/>
        <end position="519"/>
    </location>
</feature>
<evidence type="ECO:0000259" key="3">
    <source>
        <dbReference type="Pfam" id="PF12081"/>
    </source>
</evidence>
<feature type="domain" description="Gliding motility-associated protein GldM second immunoglobulin-like" evidence="5">
    <location>
        <begin position="337"/>
        <end position="403"/>
    </location>
</feature>
<dbReference type="Pfam" id="PF12081">
    <property type="entry name" value="GldM_1st"/>
    <property type="match status" value="1"/>
</dbReference>
<evidence type="ECO:0000259" key="2">
    <source>
        <dbReference type="Pfam" id="PF12080"/>
    </source>
</evidence>
<feature type="signal peptide" evidence="1">
    <location>
        <begin position="1"/>
        <end position="23"/>
    </location>
</feature>
<protein>
    <submittedName>
        <fullName evidence="6">Gliding motility protein GldM</fullName>
    </submittedName>
</protein>
<feature type="chain" id="PRO_5035208555" evidence="1">
    <location>
        <begin position="24"/>
        <end position="520"/>
    </location>
</feature>
<dbReference type="AlphaFoldDB" id="A0A8J2UF26"/>
<evidence type="ECO:0000256" key="1">
    <source>
        <dbReference type="SAM" id="SignalP"/>
    </source>
</evidence>
<reference evidence="6" key="1">
    <citation type="journal article" date="2014" name="Int. J. Syst. Evol. Microbiol.">
        <title>Complete genome sequence of Corynebacterium casei LMG S-19264T (=DSM 44701T), isolated from a smear-ripened cheese.</title>
        <authorList>
            <consortium name="US DOE Joint Genome Institute (JGI-PGF)"/>
            <person name="Walter F."/>
            <person name="Albersmeier A."/>
            <person name="Kalinowski J."/>
            <person name="Ruckert C."/>
        </authorList>
    </citation>
    <scope>NUCLEOTIDE SEQUENCE</scope>
    <source>
        <strain evidence="6">CGMCC 1.15448</strain>
    </source>
</reference>
<dbReference type="Proteomes" id="UP000607559">
    <property type="component" value="Unassembled WGS sequence"/>
</dbReference>
<keyword evidence="7" id="KW-1185">Reference proteome</keyword>
<dbReference type="EMBL" id="BMJC01000003">
    <property type="protein sequence ID" value="GGB07828.1"/>
    <property type="molecule type" value="Genomic_DNA"/>
</dbReference>
<name>A0A8J2UF26_9BACT</name>
<reference evidence="6" key="2">
    <citation type="submission" date="2020-09" db="EMBL/GenBank/DDBJ databases">
        <authorList>
            <person name="Sun Q."/>
            <person name="Zhou Y."/>
        </authorList>
    </citation>
    <scope>NUCLEOTIDE SEQUENCE</scope>
    <source>
        <strain evidence="6">CGMCC 1.15448</strain>
    </source>
</reference>
<sequence>MINMMYLVLTALLALNVSVEVLNAFKTVNNSIIKSNTVIDQKNQMTYDAFNEDMKDPKTMAKAQTWAPHAQEVQKLSAALSASIEQLKQRLIEESSPKKNAEGKVTEFADGNLDAATRVMDKNGEGPKLYERLKQFRNDLLAELDPAKYPNEGQKVLEDLKNQQATFAHSLPLDTHIPPSESGNTAIGSDSAHNWTIRYFHMTPTIAALTILSKFQSDVKNSESQVVDYLFKQIGEVKVVFDQFKPLISPSATYLMPGDELSVKAGIGAFSAAAKPKIYMNGTEYPVNADGTAELKTKVSSTGNIHVKIEYTKPDGSVGVSENDVKYTVGQPSGASVFLEKMNVLYVKEDNPLKISGGSVGREKVHVSFSNGEIHHGDGDEWIAVPTTPGMGKIIVEAEGKRTEFEMRIKYLPNPTGFVGTKNGGSMSSAEFKANGGLRAVLDNSEFISPFRVVGYKLAAIGGNISQYTEASNDGPRWTGQAAAIVARATPGTNIFFDDIRVMGKDGRVRALPPMVFNLK</sequence>
<dbReference type="Pfam" id="PF21602">
    <property type="entry name" value="GldM_3rd"/>
    <property type="match status" value="1"/>
</dbReference>